<feature type="non-terminal residue" evidence="1">
    <location>
        <position position="1"/>
    </location>
</feature>
<organism evidence="1 2">
    <name type="scientific">Xanthomonas perforans</name>
    <dbReference type="NCBI Taxonomy" id="442694"/>
    <lineage>
        <taxon>Bacteria</taxon>
        <taxon>Pseudomonadati</taxon>
        <taxon>Pseudomonadota</taxon>
        <taxon>Gammaproteobacteria</taxon>
        <taxon>Lysobacterales</taxon>
        <taxon>Lysobacteraceae</taxon>
        <taxon>Xanthomonas</taxon>
    </lineage>
</organism>
<gene>
    <name evidence="1" type="ORF">G3W61_32135</name>
</gene>
<reference evidence="1 2" key="1">
    <citation type="submission" date="2019-11" db="EMBL/GenBank/DDBJ databases">
        <title>Genome-resolved metagenomics to study the prevalence of co-infection and intraspecific heterogeneity among plant pathogen metapopulations.</title>
        <authorList>
            <person name="Newberry E."/>
            <person name="Bhandari R."/>
            <person name="Kemble J."/>
            <person name="Sikora E."/>
            <person name="Potnis N."/>
        </authorList>
    </citation>
    <scope>NUCLEOTIDE SEQUENCE [LARGE SCALE GENOMIC DNA]</scope>
    <source>
        <strain evidence="1">Xp_Tom_Tuscaloosa_18b</strain>
    </source>
</reference>
<feature type="non-terminal residue" evidence="1">
    <location>
        <position position="95"/>
    </location>
</feature>
<dbReference type="AlphaFoldDB" id="A0A7X5SCF6"/>
<evidence type="ECO:0000313" key="2">
    <source>
        <dbReference type="Proteomes" id="UP000471082"/>
    </source>
</evidence>
<comment type="caution">
    <text evidence="1">The sequence shown here is derived from an EMBL/GenBank/DDBJ whole genome shotgun (WGS) entry which is preliminary data.</text>
</comment>
<dbReference type="EMBL" id="JAAGYU010002035">
    <property type="protein sequence ID" value="NEL80902.1"/>
    <property type="molecule type" value="Genomic_DNA"/>
</dbReference>
<proteinExistence type="predicted"/>
<accession>A0A7X5SCF6</accession>
<evidence type="ECO:0000313" key="1">
    <source>
        <dbReference type="EMBL" id="NEL80902.1"/>
    </source>
</evidence>
<protein>
    <submittedName>
        <fullName evidence="1">Uncharacterized protein</fullName>
    </submittedName>
</protein>
<name>A0A7X5SCF6_XANPE</name>
<dbReference type="Proteomes" id="UP000471082">
    <property type="component" value="Unassembled WGS sequence"/>
</dbReference>
<sequence>AGVLDVGGLATVNAGNGAISLARNNDFKNGIALTGRNIAVADANDLSVVSLNNGGAGAIALTAGNSLTLPASGLTSTDNLTLRADSGTLTLGGNL</sequence>